<evidence type="ECO:0000313" key="1">
    <source>
        <dbReference type="EMBL" id="KAG5954400.1"/>
    </source>
</evidence>
<comment type="caution">
    <text evidence="1">The sequence shown here is derived from an EMBL/GenBank/DDBJ whole genome shotgun (WGS) entry which is preliminary data.</text>
</comment>
<dbReference type="Proteomes" id="UP000742024">
    <property type="component" value="Unassembled WGS sequence"/>
</dbReference>
<keyword evidence="2" id="KW-1185">Reference proteome</keyword>
<gene>
    <name evidence="1" type="ORF">E4U57_004527</name>
</gene>
<accession>A0ABQ7P4U3</accession>
<organism evidence="1 2">
    <name type="scientific">Claviceps arundinis</name>
    <dbReference type="NCBI Taxonomy" id="1623583"/>
    <lineage>
        <taxon>Eukaryota</taxon>
        <taxon>Fungi</taxon>
        <taxon>Dikarya</taxon>
        <taxon>Ascomycota</taxon>
        <taxon>Pezizomycotina</taxon>
        <taxon>Sordariomycetes</taxon>
        <taxon>Hypocreomycetidae</taxon>
        <taxon>Hypocreales</taxon>
        <taxon>Clavicipitaceae</taxon>
        <taxon>Claviceps</taxon>
    </lineage>
</organism>
<reference evidence="1 2" key="1">
    <citation type="journal article" date="2020" name="bioRxiv">
        <title>Whole genome comparisons of ergot fungi reveals the divergence and evolution of species within the genus Claviceps are the result of varying mechanisms driving genome evolution and host range expansion.</title>
        <authorList>
            <person name="Wyka S.A."/>
            <person name="Mondo S.J."/>
            <person name="Liu M."/>
            <person name="Dettman J."/>
            <person name="Nalam V."/>
            <person name="Broders K.D."/>
        </authorList>
    </citation>
    <scope>NUCLEOTIDE SEQUENCE [LARGE SCALE GENOMIC DNA]</scope>
    <source>
        <strain evidence="1 2">LM583</strain>
    </source>
</reference>
<name>A0ABQ7P4U3_9HYPO</name>
<evidence type="ECO:0000313" key="2">
    <source>
        <dbReference type="Proteomes" id="UP000742024"/>
    </source>
</evidence>
<sequence length="123" mass="14093">MLWMDVNNRQGALGFASTPATFLSSQTTDMYEGRNMWPTEEYRAIVYEYVPSSDAGLDAEAVQAQLDFFWLGGWCMVPMRIENWGGTGILLDMADVICLCHAGWHTFNYWRTKAKDVMQYLES</sequence>
<protein>
    <submittedName>
        <fullName evidence="1">Uncharacterized protein</fullName>
    </submittedName>
</protein>
<dbReference type="EMBL" id="SRPR01000340">
    <property type="protein sequence ID" value="KAG5954400.1"/>
    <property type="molecule type" value="Genomic_DNA"/>
</dbReference>
<proteinExistence type="predicted"/>